<sequence>MKIEVTDKNGSGILYKFAEAIGASIRGRFIDIPEHLGEGYMTGFTWGNELRMMIRNYYLKEDIRVERKNEAAEASDKVIFLLSGIFDFPNDKNQMAFEQANVIICAQSVSSVMEMPQNTFFRSVTIAASKSYLKEKFGDLKHPVIVSILEAKDNFVFETDISTNIIATSGEILRQTVPEILENHFYKLKCEELLCHIFALLLQRDETPTSGIHINDIKAIYAVKYQLQSNLDKAPDIASLAKEAGMSEPKMRKLFKQTFGKGVFEYYQNVRMQEAARLLKENHLSVSEVGYQLGFTNLSHFSRVFEQHIGQKPKKYSKASF</sequence>
<keyword evidence="1" id="KW-0805">Transcription regulation</keyword>
<gene>
    <name evidence="5" type="ORF">J0383_22860</name>
</gene>
<protein>
    <submittedName>
        <fullName evidence="5">Helix-turn-helix transcriptional regulator</fullName>
    </submittedName>
</protein>
<dbReference type="InterPro" id="IPR018060">
    <property type="entry name" value="HTH_AraC"/>
</dbReference>
<evidence type="ECO:0000313" key="6">
    <source>
        <dbReference type="Proteomes" id="UP000663440"/>
    </source>
</evidence>
<evidence type="ECO:0000313" key="5">
    <source>
        <dbReference type="EMBL" id="QSW89062.1"/>
    </source>
</evidence>
<keyword evidence="2" id="KW-0238">DNA-binding</keyword>
<dbReference type="SMART" id="SM00342">
    <property type="entry name" value="HTH_ARAC"/>
    <property type="match status" value="1"/>
</dbReference>
<evidence type="ECO:0000259" key="4">
    <source>
        <dbReference type="PROSITE" id="PS01124"/>
    </source>
</evidence>
<feature type="domain" description="HTH araC/xylS-type" evidence="4">
    <location>
        <begin position="221"/>
        <end position="319"/>
    </location>
</feature>
<dbReference type="InterPro" id="IPR018062">
    <property type="entry name" value="HTH_AraC-typ_CS"/>
</dbReference>
<dbReference type="PANTHER" id="PTHR47893">
    <property type="entry name" value="REGULATORY PROTEIN PCHR"/>
    <property type="match status" value="1"/>
</dbReference>
<dbReference type="PROSITE" id="PS00041">
    <property type="entry name" value="HTH_ARAC_FAMILY_1"/>
    <property type="match status" value="1"/>
</dbReference>
<proteinExistence type="predicted"/>
<dbReference type="Proteomes" id="UP000663440">
    <property type="component" value="Chromosome"/>
</dbReference>
<reference evidence="5 6" key="1">
    <citation type="submission" date="2021-03" db="EMBL/GenBank/DDBJ databases">
        <title>Flavobacterium kribbensis sp. nov, an endophytic bacteria, isolated from soybean.</title>
        <authorList>
            <person name="Lee J."/>
            <person name="Seo J."/>
        </authorList>
    </citation>
    <scope>NUCLEOTIDE SEQUENCE [LARGE SCALE GENOMIC DNA]</scope>
    <source>
        <strain evidence="5 6">BB8</strain>
    </source>
</reference>
<accession>A0ABX7QDN0</accession>
<dbReference type="EMBL" id="CP071448">
    <property type="protein sequence ID" value="QSW89062.1"/>
    <property type="molecule type" value="Genomic_DNA"/>
</dbReference>
<name>A0ABX7QDN0_9FLAO</name>
<evidence type="ECO:0000256" key="3">
    <source>
        <dbReference type="ARBA" id="ARBA00023163"/>
    </source>
</evidence>
<dbReference type="PRINTS" id="PR00032">
    <property type="entry name" value="HTHARAC"/>
</dbReference>
<dbReference type="RefSeq" id="WP_207296258.1">
    <property type="nucleotide sequence ID" value="NZ_CP071448.1"/>
</dbReference>
<keyword evidence="3" id="KW-0804">Transcription</keyword>
<dbReference type="SUPFAM" id="SSF46689">
    <property type="entry name" value="Homeodomain-like"/>
    <property type="match status" value="2"/>
</dbReference>
<evidence type="ECO:0000256" key="2">
    <source>
        <dbReference type="ARBA" id="ARBA00023125"/>
    </source>
</evidence>
<dbReference type="InterPro" id="IPR020449">
    <property type="entry name" value="Tscrpt_reg_AraC-type_HTH"/>
</dbReference>
<dbReference type="PROSITE" id="PS01124">
    <property type="entry name" value="HTH_ARAC_FAMILY_2"/>
    <property type="match status" value="1"/>
</dbReference>
<dbReference type="InterPro" id="IPR053142">
    <property type="entry name" value="PchR_regulatory_protein"/>
</dbReference>
<dbReference type="PANTHER" id="PTHR47893:SF1">
    <property type="entry name" value="REGULATORY PROTEIN PCHR"/>
    <property type="match status" value="1"/>
</dbReference>
<dbReference type="Pfam" id="PF12833">
    <property type="entry name" value="HTH_18"/>
    <property type="match status" value="1"/>
</dbReference>
<keyword evidence="6" id="KW-1185">Reference proteome</keyword>
<dbReference type="InterPro" id="IPR009057">
    <property type="entry name" value="Homeodomain-like_sf"/>
</dbReference>
<organism evidence="5 6">
    <name type="scientific">Flavobacterium endoglycinae</name>
    <dbReference type="NCBI Taxonomy" id="2816357"/>
    <lineage>
        <taxon>Bacteria</taxon>
        <taxon>Pseudomonadati</taxon>
        <taxon>Bacteroidota</taxon>
        <taxon>Flavobacteriia</taxon>
        <taxon>Flavobacteriales</taxon>
        <taxon>Flavobacteriaceae</taxon>
        <taxon>Flavobacterium</taxon>
    </lineage>
</organism>
<dbReference type="Gene3D" id="1.10.10.60">
    <property type="entry name" value="Homeodomain-like"/>
    <property type="match status" value="1"/>
</dbReference>
<evidence type="ECO:0000256" key="1">
    <source>
        <dbReference type="ARBA" id="ARBA00023015"/>
    </source>
</evidence>